<evidence type="ECO:0000256" key="1">
    <source>
        <dbReference type="SAM" id="MobiDB-lite"/>
    </source>
</evidence>
<keyword evidence="3" id="KW-1185">Reference proteome</keyword>
<protein>
    <submittedName>
        <fullName evidence="2">Uncharacterized protein</fullName>
    </submittedName>
</protein>
<gene>
    <name evidence="2" type="ORF">GFSPODELE1_LOCUS9454</name>
</gene>
<evidence type="ECO:0000313" key="3">
    <source>
        <dbReference type="Proteomes" id="UP001497453"/>
    </source>
</evidence>
<reference evidence="3" key="1">
    <citation type="submission" date="2024-04" db="EMBL/GenBank/DDBJ databases">
        <authorList>
            <person name="Shaw F."/>
            <person name="Minotto A."/>
        </authorList>
    </citation>
    <scope>NUCLEOTIDE SEQUENCE [LARGE SCALE GENOMIC DNA]</scope>
</reference>
<accession>A0ABP1E3E6</accession>
<feature type="compositionally biased region" description="Gly residues" evidence="1">
    <location>
        <begin position="13"/>
        <end position="45"/>
    </location>
</feature>
<dbReference type="PANTHER" id="PTHR35179">
    <property type="entry name" value="PROTEIN CBG02620"/>
    <property type="match status" value="1"/>
</dbReference>
<feature type="compositionally biased region" description="Polar residues" evidence="1">
    <location>
        <begin position="58"/>
        <end position="68"/>
    </location>
</feature>
<dbReference type="Proteomes" id="UP001497453">
    <property type="component" value="Chromosome 7"/>
</dbReference>
<organism evidence="2 3">
    <name type="scientific">Somion occarium</name>
    <dbReference type="NCBI Taxonomy" id="3059160"/>
    <lineage>
        <taxon>Eukaryota</taxon>
        <taxon>Fungi</taxon>
        <taxon>Dikarya</taxon>
        <taxon>Basidiomycota</taxon>
        <taxon>Agaricomycotina</taxon>
        <taxon>Agaricomycetes</taxon>
        <taxon>Polyporales</taxon>
        <taxon>Cerrenaceae</taxon>
        <taxon>Somion</taxon>
    </lineage>
</organism>
<feature type="region of interest" description="Disordered" evidence="1">
    <location>
        <begin position="1"/>
        <end position="74"/>
    </location>
</feature>
<name>A0ABP1E3E6_9APHY</name>
<feature type="compositionally biased region" description="Basic and acidic residues" evidence="1">
    <location>
        <begin position="1"/>
        <end position="11"/>
    </location>
</feature>
<dbReference type="PANTHER" id="PTHR35179:SF2">
    <property type="entry name" value="START DOMAIN-CONTAINING PROTEIN"/>
    <property type="match status" value="1"/>
</dbReference>
<dbReference type="EMBL" id="OZ037950">
    <property type="protein sequence ID" value="CAL1713743.1"/>
    <property type="molecule type" value="Genomic_DNA"/>
</dbReference>
<proteinExistence type="predicted"/>
<sequence length="455" mass="49290">MSSLRGVDRGRSPRGGRGGGRGGGGIGRGNNCGGNRGGNRGGSRVGLGHVDPRESNDHSASNAPSHSTLSKRKNKRLLATEDLLPGDIHIFTRPTEYIGGVIVLENLQYIGSYNWVNENKPAILVPGSPPEWKDNRLPIKLAPDRGKVYVDQNAHRLPAMPLLPLFKAVDAVQHNTAINWKAVAFVTDRNGLRKLADWADGGRKYGEFRIDMQLTGDRTVLLQRWEPSAVVQASRGSYGHNFEKISTTAYPGCEESKSHHRIVKYDLSGLTLIVRFEVDACLPTGPSEGSGVADDLARQLSSLSVASNDPVSQGTSASRGTNSSVIRVVGGGRIVSHADIVELKTGTNPNVKIAKYRDQLLIGQTPHLFLAIHNKGNVREIRKTQLAPAEMNGLAGLQRKFGKLRALLQSIQEFVITQGSGARLSLICKGGKLEVQRRKSQHSALPDDILARFVL</sequence>
<evidence type="ECO:0000313" key="2">
    <source>
        <dbReference type="EMBL" id="CAL1713743.1"/>
    </source>
</evidence>